<keyword evidence="1" id="KW-0732">Signal</keyword>
<feature type="chain" id="PRO_5035223848" evidence="1">
    <location>
        <begin position="26"/>
        <end position="142"/>
    </location>
</feature>
<dbReference type="RefSeq" id="WP_186852019.1">
    <property type="nucleotide sequence ID" value="NZ_JACOPO010000001.1"/>
</dbReference>
<organism evidence="2 3">
    <name type="scientific">Flintibacter hominis</name>
    <dbReference type="NCBI Taxonomy" id="2763048"/>
    <lineage>
        <taxon>Bacteria</taxon>
        <taxon>Bacillati</taxon>
        <taxon>Bacillota</taxon>
        <taxon>Clostridia</taxon>
        <taxon>Eubacteriales</taxon>
        <taxon>Flintibacter</taxon>
    </lineage>
</organism>
<accession>A0A8J6M2E6</accession>
<evidence type="ECO:0000313" key="2">
    <source>
        <dbReference type="EMBL" id="MBC5721625.1"/>
    </source>
</evidence>
<evidence type="ECO:0000256" key="1">
    <source>
        <dbReference type="SAM" id="SignalP"/>
    </source>
</evidence>
<evidence type="ECO:0000313" key="3">
    <source>
        <dbReference type="Proteomes" id="UP000628736"/>
    </source>
</evidence>
<gene>
    <name evidence="2" type="ORF">H8S11_02145</name>
</gene>
<feature type="signal peptide" evidence="1">
    <location>
        <begin position="1"/>
        <end position="25"/>
    </location>
</feature>
<dbReference type="AlphaFoldDB" id="A0A8J6M2E6"/>
<protein>
    <submittedName>
        <fullName evidence="2">Uncharacterized protein</fullName>
    </submittedName>
</protein>
<name>A0A8J6M2E6_9FIRM</name>
<keyword evidence="3" id="KW-1185">Reference proteome</keyword>
<comment type="caution">
    <text evidence="2">The sequence shown here is derived from an EMBL/GenBank/DDBJ whole genome shotgun (WGS) entry which is preliminary data.</text>
</comment>
<dbReference type="Proteomes" id="UP000628736">
    <property type="component" value="Unassembled WGS sequence"/>
</dbReference>
<proteinExistence type="predicted"/>
<dbReference type="EMBL" id="JACOPO010000001">
    <property type="protein sequence ID" value="MBC5721625.1"/>
    <property type="molecule type" value="Genomic_DNA"/>
</dbReference>
<reference evidence="2" key="1">
    <citation type="submission" date="2020-08" db="EMBL/GenBank/DDBJ databases">
        <title>Genome public.</title>
        <authorList>
            <person name="Liu C."/>
            <person name="Sun Q."/>
        </authorList>
    </citation>
    <scope>NUCLEOTIDE SEQUENCE</scope>
    <source>
        <strain evidence="2">NSJ-23</strain>
    </source>
</reference>
<sequence>MKRKHFRNLVAMVCCLMVLSTTVFAAKISEARASAQISAYYIEVTTDSGRINVEFSVTGTDIVDKLGCESIYVYARQDSRWRLVEAWVEDDEGMSVSDHFVHSNVIFCNGTAGVEYKVVATIFSENSLGRDTRSETTYVTGE</sequence>